<evidence type="ECO:0000313" key="9">
    <source>
        <dbReference type="Proteomes" id="UP000184513"/>
    </source>
</evidence>
<evidence type="ECO:0000313" key="8">
    <source>
        <dbReference type="EMBL" id="SHN32476.1"/>
    </source>
</evidence>
<dbReference type="Pfam" id="PF07927">
    <property type="entry name" value="HicA_toxin"/>
    <property type="match status" value="1"/>
</dbReference>
<keyword evidence="6" id="KW-0694">RNA-binding</keyword>
<evidence type="ECO:0000256" key="5">
    <source>
        <dbReference type="ARBA" id="ARBA00022801"/>
    </source>
</evidence>
<dbReference type="Gene3D" id="3.30.920.30">
    <property type="entry name" value="Hypothetical protein"/>
    <property type="match status" value="1"/>
</dbReference>
<dbReference type="Proteomes" id="UP000184513">
    <property type="component" value="Unassembled WGS sequence"/>
</dbReference>
<keyword evidence="5" id="KW-0378">Hydrolase</keyword>
<dbReference type="RefSeq" id="WP_073097782.1">
    <property type="nucleotide sequence ID" value="NZ_FRCY01000020.1"/>
</dbReference>
<dbReference type="OrthoDB" id="9798547at2"/>
<keyword evidence="9" id="KW-1185">Reference proteome</keyword>
<dbReference type="SUPFAM" id="SSF54786">
    <property type="entry name" value="YcfA/nrd intein domain"/>
    <property type="match status" value="1"/>
</dbReference>
<comment type="similarity">
    <text evidence="1">Belongs to the HicA mRNA interferase family.</text>
</comment>
<evidence type="ECO:0000256" key="3">
    <source>
        <dbReference type="ARBA" id="ARBA00022722"/>
    </source>
</evidence>
<dbReference type="EMBL" id="FRCY01000020">
    <property type="protein sequence ID" value="SHN32476.1"/>
    <property type="molecule type" value="Genomic_DNA"/>
</dbReference>
<dbReference type="GO" id="GO:0003729">
    <property type="term" value="F:mRNA binding"/>
    <property type="evidence" value="ECO:0007669"/>
    <property type="project" value="InterPro"/>
</dbReference>
<keyword evidence="3" id="KW-0540">Nuclease</keyword>
<dbReference type="AlphaFoldDB" id="A0A1M7QM54"/>
<evidence type="ECO:0000256" key="6">
    <source>
        <dbReference type="ARBA" id="ARBA00022884"/>
    </source>
</evidence>
<dbReference type="GO" id="GO:0004519">
    <property type="term" value="F:endonuclease activity"/>
    <property type="evidence" value="ECO:0007669"/>
    <property type="project" value="UniProtKB-KW"/>
</dbReference>
<keyword evidence="7" id="KW-0346">Stress response</keyword>
<organism evidence="8 9">
    <name type="scientific">Cyclobacterium lianum</name>
    <dbReference type="NCBI Taxonomy" id="388280"/>
    <lineage>
        <taxon>Bacteria</taxon>
        <taxon>Pseudomonadati</taxon>
        <taxon>Bacteroidota</taxon>
        <taxon>Cytophagia</taxon>
        <taxon>Cytophagales</taxon>
        <taxon>Cyclobacteriaceae</taxon>
        <taxon>Cyclobacterium</taxon>
    </lineage>
</organism>
<evidence type="ECO:0000256" key="1">
    <source>
        <dbReference type="ARBA" id="ARBA00006620"/>
    </source>
</evidence>
<reference evidence="8 9" key="1">
    <citation type="submission" date="2016-11" db="EMBL/GenBank/DDBJ databases">
        <authorList>
            <person name="Jaros S."/>
            <person name="Januszkiewicz K."/>
            <person name="Wedrychowicz H."/>
        </authorList>
    </citation>
    <scope>NUCLEOTIDE SEQUENCE [LARGE SCALE GENOMIC DNA]</scope>
    <source>
        <strain evidence="8 9">CGMCC 1.6102</strain>
    </source>
</reference>
<sequence length="77" mass="8893">MSKLPLVDAKTLEKVLLLLGFEIKRQKGSHVFYRHPDGRYTTIPHHKGRDISRSLLRAVLRQVEITQEEFIELLGGI</sequence>
<proteinExistence type="inferred from homology"/>
<dbReference type="InterPro" id="IPR012933">
    <property type="entry name" value="HicA_mRNA_interferase"/>
</dbReference>
<name>A0A1M7QM54_9BACT</name>
<dbReference type="STRING" id="388280.SAMN04488057_12052"/>
<evidence type="ECO:0000256" key="2">
    <source>
        <dbReference type="ARBA" id="ARBA00022649"/>
    </source>
</evidence>
<dbReference type="GO" id="GO:0016787">
    <property type="term" value="F:hydrolase activity"/>
    <property type="evidence" value="ECO:0007669"/>
    <property type="project" value="UniProtKB-KW"/>
</dbReference>
<protein>
    <submittedName>
        <fullName evidence="8">Predicted RNA binding protein YcfA, dsRBD-like fold, HicA-like mRNA interferase family</fullName>
    </submittedName>
</protein>
<dbReference type="PANTHER" id="PTHR34873:SF3">
    <property type="entry name" value="ADDICTION MODULE TOXIN, HICA FAMILY"/>
    <property type="match status" value="1"/>
</dbReference>
<keyword evidence="4" id="KW-0255">Endonuclease</keyword>
<dbReference type="PANTHER" id="PTHR34873">
    <property type="entry name" value="SSR1766 PROTEIN"/>
    <property type="match status" value="1"/>
</dbReference>
<keyword evidence="2" id="KW-1277">Toxin-antitoxin system</keyword>
<gene>
    <name evidence="8" type="ORF">SAMN04488057_12052</name>
</gene>
<evidence type="ECO:0000256" key="7">
    <source>
        <dbReference type="ARBA" id="ARBA00023016"/>
    </source>
</evidence>
<evidence type="ECO:0000256" key="4">
    <source>
        <dbReference type="ARBA" id="ARBA00022759"/>
    </source>
</evidence>
<dbReference type="InterPro" id="IPR038570">
    <property type="entry name" value="HicA_sf"/>
</dbReference>
<accession>A0A1M7QM54</accession>